<dbReference type="InterPro" id="IPR050570">
    <property type="entry name" value="Cell_wall_metabolism_enzyme"/>
</dbReference>
<evidence type="ECO:0000313" key="2">
    <source>
        <dbReference type="EMBL" id="KAB2335906.1"/>
    </source>
</evidence>
<dbReference type="Gene3D" id="2.70.70.10">
    <property type="entry name" value="Glucose Permease (Domain IIA)"/>
    <property type="match status" value="1"/>
</dbReference>
<dbReference type="CDD" id="cd12797">
    <property type="entry name" value="M23_peptidase"/>
    <property type="match status" value="1"/>
</dbReference>
<dbReference type="OrthoDB" id="9805070at2"/>
<dbReference type="Proteomes" id="UP000441354">
    <property type="component" value="Unassembled WGS sequence"/>
</dbReference>
<reference evidence="2 3" key="1">
    <citation type="journal article" date="2014" name="Arch. Microbiol.">
        <title>Bacillus mesophilum sp. nov., strain IITR-54T, a novel 4-chlorobiphenyl dechlorinating bacterium.</title>
        <authorList>
            <person name="Manickam N."/>
            <person name="Singh N.K."/>
            <person name="Bajaj A."/>
            <person name="Kumar R.M."/>
            <person name="Kaur G."/>
            <person name="Kaur N."/>
            <person name="Bala M."/>
            <person name="Kumar A."/>
            <person name="Mayilraj S."/>
        </authorList>
    </citation>
    <scope>NUCLEOTIDE SEQUENCE [LARGE SCALE GENOMIC DNA]</scope>
    <source>
        <strain evidence="2 3">IITR-54</strain>
    </source>
</reference>
<dbReference type="PANTHER" id="PTHR21666">
    <property type="entry name" value="PEPTIDASE-RELATED"/>
    <property type="match status" value="1"/>
</dbReference>
<comment type="caution">
    <text evidence="2">The sequence shown here is derived from an EMBL/GenBank/DDBJ whole genome shotgun (WGS) entry which is preliminary data.</text>
</comment>
<proteinExistence type="predicted"/>
<name>A0A7V7UXI7_9BACI</name>
<gene>
    <name evidence="2" type="ORF">F7732_01125</name>
</gene>
<protein>
    <submittedName>
        <fullName evidence="2">M23 family metallopeptidase</fullName>
    </submittedName>
</protein>
<dbReference type="SUPFAM" id="SSF51261">
    <property type="entry name" value="Duplicated hybrid motif"/>
    <property type="match status" value="1"/>
</dbReference>
<sequence>MFMFIYPTTVRRITSGFRLPNRTNHHGVDFADSGTHEIFAAAAGTVTRSYRSPSYGECIILRHNLNGETWETLYAHMQKGSRKVVQGETVKQGQVIGIMGNTGQTTGQHLHFELHRGTWNAAKSNAVNPLDYLQEGQNPTANERKLSGMIPNWADWQWKEAASIYKRARENQILSSDQWEKKAAAKNLTFDEIEYLNLVLNGRRL</sequence>
<accession>A0A7V7UXI7</accession>
<dbReference type="Pfam" id="PF01551">
    <property type="entry name" value="Peptidase_M23"/>
    <property type="match status" value="1"/>
</dbReference>
<dbReference type="InterPro" id="IPR016047">
    <property type="entry name" value="M23ase_b-sheet_dom"/>
</dbReference>
<evidence type="ECO:0000259" key="1">
    <source>
        <dbReference type="Pfam" id="PF01551"/>
    </source>
</evidence>
<organism evidence="2 3">
    <name type="scientific">Bacillus mesophilum</name>
    <dbReference type="NCBI Taxonomy" id="1071718"/>
    <lineage>
        <taxon>Bacteria</taxon>
        <taxon>Bacillati</taxon>
        <taxon>Bacillota</taxon>
        <taxon>Bacilli</taxon>
        <taxon>Bacillales</taxon>
        <taxon>Bacillaceae</taxon>
        <taxon>Bacillus</taxon>
    </lineage>
</organism>
<dbReference type="InterPro" id="IPR011055">
    <property type="entry name" value="Dup_hybrid_motif"/>
</dbReference>
<dbReference type="PANTHER" id="PTHR21666:SF270">
    <property type="entry name" value="MUREIN HYDROLASE ACTIVATOR ENVC"/>
    <property type="match status" value="1"/>
</dbReference>
<dbReference type="EMBL" id="WBOT01000001">
    <property type="protein sequence ID" value="KAB2335906.1"/>
    <property type="molecule type" value="Genomic_DNA"/>
</dbReference>
<feature type="domain" description="M23ase beta-sheet core" evidence="1">
    <location>
        <begin position="24"/>
        <end position="128"/>
    </location>
</feature>
<dbReference type="GO" id="GO:0004222">
    <property type="term" value="F:metalloendopeptidase activity"/>
    <property type="evidence" value="ECO:0007669"/>
    <property type="project" value="TreeGrafter"/>
</dbReference>
<dbReference type="AlphaFoldDB" id="A0A7V7UXI7"/>
<evidence type="ECO:0000313" key="3">
    <source>
        <dbReference type="Proteomes" id="UP000441354"/>
    </source>
</evidence>
<keyword evidence="3" id="KW-1185">Reference proteome</keyword>